<evidence type="ECO:0000259" key="6">
    <source>
        <dbReference type="Pfam" id="PF04055"/>
    </source>
</evidence>
<dbReference type="InterPro" id="IPR058240">
    <property type="entry name" value="rSAM_sf"/>
</dbReference>
<dbReference type="PANTHER" id="PTHR43409:SF7">
    <property type="entry name" value="BLL1977 PROTEIN"/>
    <property type="match status" value="1"/>
</dbReference>
<comment type="caution">
    <text evidence="7">The sequence shown here is derived from an EMBL/GenBank/DDBJ whole genome shotgun (WGS) entry which is preliminary data.</text>
</comment>
<comment type="cofactor">
    <cofactor evidence="1">
        <name>[4Fe-4S] cluster</name>
        <dbReference type="ChEBI" id="CHEBI:49883"/>
    </cofactor>
</comment>
<feature type="domain" description="Radical SAM core" evidence="6">
    <location>
        <begin position="31"/>
        <end position="109"/>
    </location>
</feature>
<evidence type="ECO:0000313" key="7">
    <source>
        <dbReference type="EMBL" id="MPM89262.1"/>
    </source>
</evidence>
<keyword evidence="4" id="KW-0408">Iron</keyword>
<dbReference type="SUPFAM" id="SSF102114">
    <property type="entry name" value="Radical SAM enzymes"/>
    <property type="match status" value="1"/>
</dbReference>
<name>A0A645DL32_9ZZZZ</name>
<proteinExistence type="predicted"/>
<dbReference type="GO" id="GO:0046872">
    <property type="term" value="F:metal ion binding"/>
    <property type="evidence" value="ECO:0007669"/>
    <property type="project" value="UniProtKB-KW"/>
</dbReference>
<dbReference type="GO" id="GO:0003824">
    <property type="term" value="F:catalytic activity"/>
    <property type="evidence" value="ECO:0007669"/>
    <property type="project" value="InterPro"/>
</dbReference>
<dbReference type="Pfam" id="PF04055">
    <property type="entry name" value="Radical_SAM"/>
    <property type="match status" value="1"/>
</dbReference>
<dbReference type="GO" id="GO:0051536">
    <property type="term" value="F:iron-sulfur cluster binding"/>
    <property type="evidence" value="ECO:0007669"/>
    <property type="project" value="UniProtKB-KW"/>
</dbReference>
<dbReference type="PANTHER" id="PTHR43409">
    <property type="entry name" value="ANAEROBIC MAGNESIUM-PROTOPORPHYRIN IX MONOMETHYL ESTER CYCLASE-RELATED"/>
    <property type="match status" value="1"/>
</dbReference>
<keyword evidence="5" id="KW-0411">Iron-sulfur</keyword>
<gene>
    <name evidence="7" type="ORF">SDC9_136370</name>
</gene>
<reference evidence="7" key="1">
    <citation type="submission" date="2019-08" db="EMBL/GenBank/DDBJ databases">
        <authorList>
            <person name="Kucharzyk K."/>
            <person name="Murdoch R.W."/>
            <person name="Higgins S."/>
            <person name="Loffler F."/>
        </authorList>
    </citation>
    <scope>NUCLEOTIDE SEQUENCE</scope>
</reference>
<organism evidence="7">
    <name type="scientific">bioreactor metagenome</name>
    <dbReference type="NCBI Taxonomy" id="1076179"/>
    <lineage>
        <taxon>unclassified sequences</taxon>
        <taxon>metagenomes</taxon>
        <taxon>ecological metagenomes</taxon>
    </lineage>
</organism>
<evidence type="ECO:0000256" key="2">
    <source>
        <dbReference type="ARBA" id="ARBA00022691"/>
    </source>
</evidence>
<dbReference type="InterPro" id="IPR023404">
    <property type="entry name" value="rSAM_horseshoe"/>
</dbReference>
<evidence type="ECO:0000256" key="4">
    <source>
        <dbReference type="ARBA" id="ARBA00023004"/>
    </source>
</evidence>
<evidence type="ECO:0000256" key="5">
    <source>
        <dbReference type="ARBA" id="ARBA00023014"/>
    </source>
</evidence>
<dbReference type="AlphaFoldDB" id="A0A645DL32"/>
<evidence type="ECO:0000256" key="3">
    <source>
        <dbReference type="ARBA" id="ARBA00022723"/>
    </source>
</evidence>
<sequence>MRTNSKDLAEICAAFRNSGIDFIWGCKMRIGILTPEDFTIMYQSGCRWIFFGVESASEEMCRIMHKGISLSEVQEDIENCAAAGILPTASFIVGLPDETVEQLKQTVTMAKSLTSAVTFCSFLVPYVAAEYYNKLIAKNQIVPAENLSELINYPTSNEYLPNNYSAIPDRDLKVVRAYLLWWSFKVKPTSGDDTGFSLSKKALAETFGNLYVRGIKGVVSETYGVVHMAVSFGFNLFCFPRVKKKYGLTLNRTHK</sequence>
<accession>A0A645DL32</accession>
<keyword evidence="3" id="KW-0479">Metal-binding</keyword>
<dbReference type="InterPro" id="IPR051198">
    <property type="entry name" value="BchE-like"/>
</dbReference>
<keyword evidence="2" id="KW-0949">S-adenosyl-L-methionine</keyword>
<protein>
    <recommendedName>
        <fullName evidence="6">Radical SAM core domain-containing protein</fullName>
    </recommendedName>
</protein>
<dbReference type="Gene3D" id="3.80.30.20">
    <property type="entry name" value="tm_1862 like domain"/>
    <property type="match status" value="1"/>
</dbReference>
<dbReference type="InterPro" id="IPR007197">
    <property type="entry name" value="rSAM"/>
</dbReference>
<dbReference type="EMBL" id="VSSQ01036718">
    <property type="protein sequence ID" value="MPM89262.1"/>
    <property type="molecule type" value="Genomic_DNA"/>
</dbReference>
<evidence type="ECO:0000256" key="1">
    <source>
        <dbReference type="ARBA" id="ARBA00001966"/>
    </source>
</evidence>